<evidence type="ECO:0000256" key="5">
    <source>
        <dbReference type="ARBA" id="ARBA00023295"/>
    </source>
</evidence>
<evidence type="ECO:0000259" key="10">
    <source>
        <dbReference type="SMART" id="SM01081"/>
    </source>
</evidence>
<dbReference type="InterPro" id="IPR004866">
    <property type="entry name" value="CHB/HEX_N_dom"/>
</dbReference>
<keyword evidence="4 11" id="KW-0378">Hydrolase</keyword>
<dbReference type="Gene3D" id="2.60.40.10">
    <property type="entry name" value="Immunoglobulins"/>
    <property type="match status" value="1"/>
</dbReference>
<gene>
    <name evidence="11" type="ORF">HBH39_12415</name>
</gene>
<comment type="catalytic activity">
    <reaction evidence="1">
        <text>Hydrolysis of terminal non-reducing N-acetyl-D-hexosamine residues in N-acetyl-beta-D-hexosaminides.</text>
        <dbReference type="EC" id="3.2.1.52"/>
    </reaction>
</comment>
<dbReference type="InterPro" id="IPR017853">
    <property type="entry name" value="GH"/>
</dbReference>
<comment type="similarity">
    <text evidence="2">Belongs to the glycosyl hydrolase 20 family.</text>
</comment>
<dbReference type="CDD" id="cd06569">
    <property type="entry name" value="GH20_Sm-chitobiase-like"/>
    <property type="match status" value="1"/>
</dbReference>
<dbReference type="GO" id="GO:0004563">
    <property type="term" value="F:beta-N-acetylhexosaminidase activity"/>
    <property type="evidence" value="ECO:0007669"/>
    <property type="project" value="UniProtKB-EC"/>
</dbReference>
<dbReference type="Proteomes" id="UP000502608">
    <property type="component" value="Chromosome"/>
</dbReference>
<feature type="active site" description="Proton donor" evidence="8">
    <location>
        <position position="570"/>
    </location>
</feature>
<evidence type="ECO:0000256" key="1">
    <source>
        <dbReference type="ARBA" id="ARBA00001231"/>
    </source>
</evidence>
<dbReference type="Pfam" id="PF00728">
    <property type="entry name" value="Glyco_hydro_20"/>
    <property type="match status" value="1"/>
</dbReference>
<dbReference type="PANTHER" id="PTHR22600">
    <property type="entry name" value="BETA-HEXOSAMINIDASE"/>
    <property type="match status" value="1"/>
</dbReference>
<dbReference type="InterPro" id="IPR025705">
    <property type="entry name" value="Beta_hexosaminidase_sua/sub"/>
</dbReference>
<dbReference type="RefSeq" id="WP_167678722.1">
    <property type="nucleotide sequence ID" value="NZ_CP050313.1"/>
</dbReference>
<dbReference type="InterPro" id="IPR014756">
    <property type="entry name" value="Ig_E-set"/>
</dbReference>
<accession>A0A6G9QLC2</accession>
<dbReference type="PRINTS" id="PR00738">
    <property type="entry name" value="GLHYDRLASE20"/>
</dbReference>
<dbReference type="KEGG" id="saes:HBH39_12415"/>
<feature type="domain" description="Chitobiase/beta-hexosaminidases N-terminal" evidence="10">
    <location>
        <begin position="52"/>
        <end position="223"/>
    </location>
</feature>
<dbReference type="PANTHER" id="PTHR22600:SF57">
    <property type="entry name" value="BETA-N-ACETYLHEXOSAMINIDASE"/>
    <property type="match status" value="1"/>
</dbReference>
<protein>
    <recommendedName>
        <fullName evidence="3">beta-N-acetylhexosaminidase</fullName>
        <ecNumber evidence="3">3.2.1.52</ecNumber>
    </recommendedName>
    <alternativeName>
        <fullName evidence="6">Beta-N-acetylhexosaminidase</fullName>
    </alternativeName>
    <alternativeName>
        <fullName evidence="7">N-acetyl-beta-glucosaminidase</fullName>
    </alternativeName>
</protein>
<keyword evidence="5" id="KW-0326">Glycosidase</keyword>
<dbReference type="CDD" id="cd02847">
    <property type="entry name" value="E_set_Chitobiase_C"/>
    <property type="match status" value="1"/>
</dbReference>
<dbReference type="GO" id="GO:0016020">
    <property type="term" value="C:membrane"/>
    <property type="evidence" value="ECO:0007669"/>
    <property type="project" value="TreeGrafter"/>
</dbReference>
<dbReference type="EMBL" id="CP050313">
    <property type="protein sequence ID" value="QIR15188.1"/>
    <property type="molecule type" value="Genomic_DNA"/>
</dbReference>
<dbReference type="SUPFAM" id="SSF81296">
    <property type="entry name" value="E set domains"/>
    <property type="match status" value="1"/>
</dbReference>
<dbReference type="InterPro" id="IPR029018">
    <property type="entry name" value="Hex-like_dom2"/>
</dbReference>
<dbReference type="InterPro" id="IPR012291">
    <property type="entry name" value="CBM2_carb-bd_dom_sf"/>
</dbReference>
<evidence type="ECO:0000256" key="4">
    <source>
        <dbReference type="ARBA" id="ARBA00022801"/>
    </source>
</evidence>
<dbReference type="SMART" id="SM01081">
    <property type="entry name" value="CHB_HEX"/>
    <property type="match status" value="1"/>
</dbReference>
<evidence type="ECO:0000313" key="11">
    <source>
        <dbReference type="EMBL" id="QIR15188.1"/>
    </source>
</evidence>
<dbReference type="EC" id="3.2.1.52" evidence="3"/>
<sequence>MKTTWALSAIMMSLTMAACSPVDSNSSNGSVQANEVATSEHWYAESVKKFADTVLIKYRLVTNLPQEACPENAKPDERCFIAEIDFTSNNDMLLGNWEIYFSQMRPVQTVLSDEFNIERVQGDLHRITPSDKFKGFKAGITKTLRFRGELWQLSETDAMPNYYIVAKNQYGEALAPQIIASTQLQIDAETGMEVRPYVEDFVDAKRQYQRSETDKLAWAKSSVLYANNQSVSPNAELAINSILPTPTKQLIAADGAAVSLQAGIDIDDTNFSQLGLDQLGIQAAVDRLAKIGVSQQKGGVKVSFNSLGGSQVNKAGSYELAIDQKGIEVKANDVSGFSYAIASLTSLINPTTLTVNSMKIEDEPRYDFRGMHVDVSRNFHSKQFMLDLIDQMAAYKLNKLHLHMGDDEGWRLEIDGLPELTNVGSKRCHDLAENSCLLPQLGSGPFADSKVNGYYSKADYIEIIKFADARQIQVIPSMDMPGHSRAAIKSMDVRYRSLMAKGEVEAANEYLLTDANDPTEYSSVQYYNDNTLNVCMESTYHFVDKVISEIAALHQQAGQPLTTYHIGADETAGAWLESPICKAFIANNTYGVTDIKQVGAYFIERVANMLAEKGIQPAGWSDGMSHTNVANMPKNSQSNVWDVISHKGYQRAHQQANNGWTTILSNPEVLYFDFPYEADPKEHGYYWATRALNSQHIFSFMPGNLPANAEQWLDIEGNPFEADDRPKLDDKGQLISGPLTNGAQFSGIQGQLWSETLRSDELVEYMIYPRLLMLAERAWHKPSWEVPYQAQGAVYNQTTQHFSASMRQQQAEQWQRIANHLGHKELLKLDKAEIAYRVPTVGAKIENGQLFANIAFPGLQIEYQQQGKGWQPYLQPVAVDGEVHVRAVSADGKRKGRSLLVQ</sequence>
<dbReference type="InterPro" id="IPR008965">
    <property type="entry name" value="CBM2/CBM3_carb-bd_dom_sf"/>
</dbReference>
<evidence type="ECO:0000256" key="8">
    <source>
        <dbReference type="PIRSR" id="PIRSR625705-1"/>
    </source>
</evidence>
<keyword evidence="9" id="KW-0732">Signal</keyword>
<dbReference type="GO" id="GO:0030247">
    <property type="term" value="F:polysaccharide binding"/>
    <property type="evidence" value="ECO:0007669"/>
    <property type="project" value="InterPro"/>
</dbReference>
<dbReference type="GO" id="GO:0030203">
    <property type="term" value="P:glycosaminoglycan metabolic process"/>
    <property type="evidence" value="ECO:0007669"/>
    <property type="project" value="TreeGrafter"/>
</dbReference>
<dbReference type="SUPFAM" id="SSF49384">
    <property type="entry name" value="Carbohydrate-binding domain"/>
    <property type="match status" value="1"/>
</dbReference>
<dbReference type="SUPFAM" id="SSF55545">
    <property type="entry name" value="beta-N-acetylhexosaminidase-like domain"/>
    <property type="match status" value="1"/>
</dbReference>
<evidence type="ECO:0000256" key="7">
    <source>
        <dbReference type="ARBA" id="ARBA00033000"/>
    </source>
</evidence>
<dbReference type="Pfam" id="PF02838">
    <property type="entry name" value="Glyco_hydro_20b"/>
    <property type="match status" value="1"/>
</dbReference>
<dbReference type="InterPro" id="IPR004867">
    <property type="entry name" value="CHB_C_dom"/>
</dbReference>
<dbReference type="InterPro" id="IPR013783">
    <property type="entry name" value="Ig-like_fold"/>
</dbReference>
<dbReference type="InterPro" id="IPR015882">
    <property type="entry name" value="HEX_bac_N"/>
</dbReference>
<organism evidence="11 12">
    <name type="scientific">Shewanella aestuarii</name>
    <dbReference type="NCBI Taxonomy" id="1028752"/>
    <lineage>
        <taxon>Bacteria</taxon>
        <taxon>Pseudomonadati</taxon>
        <taxon>Pseudomonadota</taxon>
        <taxon>Gammaproteobacteria</taxon>
        <taxon>Alteromonadales</taxon>
        <taxon>Shewanellaceae</taxon>
        <taxon>Shewanella</taxon>
    </lineage>
</organism>
<dbReference type="SUPFAM" id="SSF51445">
    <property type="entry name" value="(Trans)glycosidases"/>
    <property type="match status" value="1"/>
</dbReference>
<evidence type="ECO:0000313" key="12">
    <source>
        <dbReference type="Proteomes" id="UP000502608"/>
    </source>
</evidence>
<evidence type="ECO:0000256" key="6">
    <source>
        <dbReference type="ARBA" id="ARBA00030512"/>
    </source>
</evidence>
<feature type="chain" id="PRO_5026030409" description="beta-N-acetylhexosaminidase" evidence="9">
    <location>
        <begin position="18"/>
        <end position="902"/>
    </location>
</feature>
<keyword evidence="12" id="KW-1185">Reference proteome</keyword>
<evidence type="ECO:0000256" key="9">
    <source>
        <dbReference type="SAM" id="SignalP"/>
    </source>
</evidence>
<reference evidence="11 12" key="1">
    <citation type="submission" date="2020-03" db="EMBL/GenBank/DDBJ databases">
        <title>Complete genome sequence of Shewanella sp.</title>
        <authorList>
            <person name="Kim Y.-S."/>
            <person name="Kim S.-J."/>
            <person name="Jung H.-K."/>
            <person name="Kim K.-H."/>
        </authorList>
    </citation>
    <scope>NUCLEOTIDE SEQUENCE [LARGE SCALE GENOMIC DNA]</scope>
    <source>
        <strain evidence="11 12">PN3F2</strain>
    </source>
</reference>
<dbReference type="GO" id="GO:0005975">
    <property type="term" value="P:carbohydrate metabolic process"/>
    <property type="evidence" value="ECO:0007669"/>
    <property type="project" value="InterPro"/>
</dbReference>
<dbReference type="Pfam" id="PF03174">
    <property type="entry name" value="CHB_HEX_C"/>
    <property type="match status" value="1"/>
</dbReference>
<feature type="signal peptide" evidence="9">
    <location>
        <begin position="1"/>
        <end position="17"/>
    </location>
</feature>
<dbReference type="Gene3D" id="2.60.40.290">
    <property type="match status" value="1"/>
</dbReference>
<evidence type="ECO:0000256" key="2">
    <source>
        <dbReference type="ARBA" id="ARBA00006285"/>
    </source>
</evidence>
<dbReference type="InterPro" id="IPR015883">
    <property type="entry name" value="Glyco_hydro_20_cat"/>
</dbReference>
<dbReference type="Gene3D" id="3.30.379.10">
    <property type="entry name" value="Chitobiase/beta-hexosaminidase domain 2-like"/>
    <property type="match status" value="1"/>
</dbReference>
<dbReference type="Pfam" id="PF03173">
    <property type="entry name" value="CHB_HEX"/>
    <property type="match status" value="1"/>
</dbReference>
<evidence type="ECO:0000256" key="3">
    <source>
        <dbReference type="ARBA" id="ARBA00012663"/>
    </source>
</evidence>
<name>A0A6G9QLC2_9GAMM</name>
<proteinExistence type="inferred from homology"/>
<dbReference type="Gene3D" id="3.20.20.80">
    <property type="entry name" value="Glycosidases"/>
    <property type="match status" value="1"/>
</dbReference>
<dbReference type="AlphaFoldDB" id="A0A6G9QLC2"/>
<dbReference type="PROSITE" id="PS51257">
    <property type="entry name" value="PROKAR_LIPOPROTEIN"/>
    <property type="match status" value="1"/>
</dbReference>